<accession>A0A7G2CNJ5</accession>
<evidence type="ECO:0000256" key="1">
    <source>
        <dbReference type="SAM" id="MobiDB-lite"/>
    </source>
</evidence>
<reference evidence="3 4" key="1">
    <citation type="submission" date="2020-08" db="EMBL/GenBank/DDBJ databases">
        <authorList>
            <person name="Newling K."/>
            <person name="Davey J."/>
            <person name="Forrester S."/>
        </authorList>
    </citation>
    <scope>NUCLEOTIDE SEQUENCE [LARGE SCALE GENOMIC DNA]</scope>
    <source>
        <strain evidence="4">Crithidia deanei Carvalho (ATCC PRA-265)</strain>
    </source>
</reference>
<evidence type="ECO:0000313" key="3">
    <source>
        <dbReference type="EMBL" id="CAD2220524.1"/>
    </source>
</evidence>
<gene>
    <name evidence="3" type="ORF">ADEAN_000804600</name>
</gene>
<organism evidence="3 4">
    <name type="scientific">Angomonas deanei</name>
    <dbReference type="NCBI Taxonomy" id="59799"/>
    <lineage>
        <taxon>Eukaryota</taxon>
        <taxon>Discoba</taxon>
        <taxon>Euglenozoa</taxon>
        <taxon>Kinetoplastea</taxon>
        <taxon>Metakinetoplastina</taxon>
        <taxon>Trypanosomatida</taxon>
        <taxon>Trypanosomatidae</taxon>
        <taxon>Strigomonadinae</taxon>
        <taxon>Angomonas</taxon>
    </lineage>
</organism>
<dbReference type="OrthoDB" id="273867at2759"/>
<keyword evidence="2" id="KW-0472">Membrane</keyword>
<keyword evidence="4" id="KW-1185">Reference proteome</keyword>
<keyword evidence="2" id="KW-1133">Transmembrane helix</keyword>
<feature type="compositionally biased region" description="Low complexity" evidence="1">
    <location>
        <begin position="334"/>
        <end position="343"/>
    </location>
</feature>
<protein>
    <submittedName>
        <fullName evidence="3">Uncharacterized protein</fullName>
    </submittedName>
</protein>
<proteinExistence type="predicted"/>
<feature type="transmembrane region" description="Helical" evidence="2">
    <location>
        <begin position="6"/>
        <end position="24"/>
    </location>
</feature>
<sequence>MILFEFLVSILLCTVIGYFFFLSGPADEEDNPNHDHATVSKFPFNLLDPNYWKSLCLPYVNQDTTLGFVLRTVLFFVTDDEAFGYDMYTGHEEVGRVSSDVYEEGRVVPRDVKRRRGHPHLEKGAKFAGVERRHAESANWVNTLLRLCAYLFLGGGSFLHEVYVDRVRYGAEKCIRKVNSRFDVHPPPPQNPDAGGWTSTKAMCMKKCLLQLLHLEMGKGFNLPNANNDGEGNSFMNAQGNDFPLPLNVEGDVMTASSRSTTALEDGYTNNNNNSSSQFGINFPRLAGDIISVEILPGAVGDLVPHSATTPLAPIAAASNASKRSRTTKIATVSSTTSPLLPSEKVDGAGDPHHPSAAVFHHSTALRGQSVLPPAGL</sequence>
<name>A0A7G2CNJ5_9TRYP</name>
<dbReference type="AlphaFoldDB" id="A0A7G2CNJ5"/>
<dbReference type="VEuPathDB" id="TriTrypDB:ADEAN_000804600"/>
<feature type="region of interest" description="Disordered" evidence="1">
    <location>
        <begin position="320"/>
        <end position="355"/>
    </location>
</feature>
<dbReference type="Proteomes" id="UP000515908">
    <property type="component" value="Chromosome 17"/>
</dbReference>
<evidence type="ECO:0000313" key="4">
    <source>
        <dbReference type="Proteomes" id="UP000515908"/>
    </source>
</evidence>
<evidence type="ECO:0000256" key="2">
    <source>
        <dbReference type="SAM" id="Phobius"/>
    </source>
</evidence>
<feature type="compositionally biased region" description="Basic and acidic residues" evidence="1">
    <location>
        <begin position="344"/>
        <end position="354"/>
    </location>
</feature>
<keyword evidence="2" id="KW-0812">Transmembrane</keyword>
<dbReference type="EMBL" id="LR877161">
    <property type="protein sequence ID" value="CAD2220524.1"/>
    <property type="molecule type" value="Genomic_DNA"/>
</dbReference>